<dbReference type="CDD" id="cd13670">
    <property type="entry name" value="PBP2_TRAP_Tp0957_like"/>
    <property type="match status" value="1"/>
</dbReference>
<dbReference type="HOGENOM" id="CLU_036176_6_0_0"/>
<dbReference type="PANTHER" id="PTHR33376">
    <property type="match status" value="1"/>
</dbReference>
<dbReference type="OrthoDB" id="9776801at2"/>
<evidence type="ECO:0000313" key="3">
    <source>
        <dbReference type="EMBL" id="CCQ92051.1"/>
    </source>
</evidence>
<dbReference type="GO" id="GO:0055085">
    <property type="term" value="P:transmembrane transport"/>
    <property type="evidence" value="ECO:0007669"/>
    <property type="project" value="InterPro"/>
</dbReference>
<dbReference type="InParanoid" id="M1Z221"/>
<reference evidence="3 4" key="1">
    <citation type="journal article" date="2013" name="Front. Microbiol.">
        <title>The genome of Nitrospina gracilis illuminates the metabolism and evolution of the major marine nitrite oxidizer.</title>
        <authorList>
            <person name="Luecker S."/>
            <person name="Nowka B."/>
            <person name="Rattei T."/>
            <person name="Spieck E."/>
            <person name="and Daims H."/>
        </authorList>
    </citation>
    <scope>NUCLEOTIDE SEQUENCE [LARGE SCALE GENOMIC DNA]</scope>
    <source>
        <strain evidence="3 4">3/211</strain>
    </source>
</reference>
<dbReference type="Gene3D" id="3.40.190.170">
    <property type="entry name" value="Bacterial extracellular solute-binding protein, family 7"/>
    <property type="match status" value="1"/>
</dbReference>
<dbReference type="InterPro" id="IPR038404">
    <property type="entry name" value="TRAP_DctP_sf"/>
</dbReference>
<accession>M1Z221</accession>
<dbReference type="AlphaFoldDB" id="M1Z221"/>
<feature type="signal peptide" evidence="2">
    <location>
        <begin position="1"/>
        <end position="20"/>
    </location>
</feature>
<gene>
    <name evidence="3" type="ORF">NITGR_950009</name>
</gene>
<evidence type="ECO:0000313" key="4">
    <source>
        <dbReference type="Proteomes" id="UP000011704"/>
    </source>
</evidence>
<proteinExistence type="predicted"/>
<dbReference type="InterPro" id="IPR018389">
    <property type="entry name" value="DctP_fam"/>
</dbReference>
<dbReference type="EMBL" id="CAQJ01000105">
    <property type="protein sequence ID" value="CCQ92051.1"/>
    <property type="molecule type" value="Genomic_DNA"/>
</dbReference>
<comment type="caution">
    <text evidence="3">The sequence shown here is derived from an EMBL/GenBank/DDBJ whole genome shotgun (WGS) entry which is preliminary data.</text>
</comment>
<organism evidence="3 4">
    <name type="scientific">Nitrospina gracilis (strain 3/211)</name>
    <dbReference type="NCBI Taxonomy" id="1266370"/>
    <lineage>
        <taxon>Bacteria</taxon>
        <taxon>Pseudomonadati</taxon>
        <taxon>Nitrospinota/Tectimicrobiota group</taxon>
        <taxon>Nitrospinota</taxon>
        <taxon>Nitrospinia</taxon>
        <taxon>Nitrospinales</taxon>
        <taxon>Nitrospinaceae</taxon>
        <taxon>Nitrospina</taxon>
    </lineage>
</organism>
<dbReference type="FunCoup" id="M1Z221">
    <property type="interactions" value="74"/>
</dbReference>
<protein>
    <submittedName>
        <fullName evidence="3">Putative TRAP dicarboxylate transporter-DctP subunit</fullName>
    </submittedName>
</protein>
<keyword evidence="4" id="KW-1185">Reference proteome</keyword>
<dbReference type="Pfam" id="PF03480">
    <property type="entry name" value="DctP"/>
    <property type="match status" value="1"/>
</dbReference>
<sequence>MASLLFALVMWTVQATPVHAKTFIKLSTLAPEGSSWMNRMNELAAEVEKATDGEVAFKFYPGGVSGDEIDVIRKMRIGQVHAAGFTGVGLGEILPEVRVLDLPFLYRNDKEIEHVYDRMTGYFSERFEKEGYILLGWVPVGWIHFFSQKPIEQVGDLHDKKAWMWEGDPLVQETYKHLGITPLPMSITDVLLSLQTGMLDTVYASPVGALALQWFTKVGYMSELRMGNATGAVLISKRRFRKLSDAHQKAVREISAKHLKKLVQQVQKDNDKAIEVMKKNGLKVAPMPDGAERQKFFDVGEKVRKGLVGKLFDQKLLDQVLGHLDEVRS</sequence>
<dbReference type="NCBIfam" id="NF037995">
    <property type="entry name" value="TRAP_S1"/>
    <property type="match status" value="1"/>
</dbReference>
<evidence type="ECO:0000256" key="2">
    <source>
        <dbReference type="SAM" id="SignalP"/>
    </source>
</evidence>
<name>M1Z221_NITG3</name>
<evidence type="ECO:0000256" key="1">
    <source>
        <dbReference type="ARBA" id="ARBA00022729"/>
    </source>
</evidence>
<dbReference type="PANTHER" id="PTHR33376:SF4">
    <property type="entry name" value="SIALIC ACID-BINDING PERIPLASMIC PROTEIN SIAP"/>
    <property type="match status" value="1"/>
</dbReference>
<feature type="chain" id="PRO_5004019527" evidence="2">
    <location>
        <begin position="21"/>
        <end position="329"/>
    </location>
</feature>
<dbReference type="RefSeq" id="WP_005011520.1">
    <property type="nucleotide sequence ID" value="NZ_HG422173.1"/>
</dbReference>
<dbReference type="STRING" id="1266370.NITGR_950009"/>
<keyword evidence="1 2" id="KW-0732">Signal</keyword>
<dbReference type="Proteomes" id="UP000011704">
    <property type="component" value="Unassembled WGS sequence"/>
</dbReference>